<comment type="caution">
    <text evidence="2">The sequence shown here is derived from an EMBL/GenBank/DDBJ whole genome shotgun (WGS) entry which is preliminary data.</text>
</comment>
<dbReference type="GO" id="GO:0006357">
    <property type="term" value="P:regulation of transcription by RNA polymerase II"/>
    <property type="evidence" value="ECO:0007669"/>
    <property type="project" value="TreeGrafter"/>
</dbReference>
<dbReference type="GO" id="GO:0003714">
    <property type="term" value="F:transcription corepressor activity"/>
    <property type="evidence" value="ECO:0007669"/>
    <property type="project" value="InterPro"/>
</dbReference>
<dbReference type="OrthoDB" id="429143at2759"/>
<organism evidence="2 3">
    <name type="scientific">Artemisia annua</name>
    <name type="common">Sweet wormwood</name>
    <dbReference type="NCBI Taxonomy" id="35608"/>
    <lineage>
        <taxon>Eukaryota</taxon>
        <taxon>Viridiplantae</taxon>
        <taxon>Streptophyta</taxon>
        <taxon>Embryophyta</taxon>
        <taxon>Tracheophyta</taxon>
        <taxon>Spermatophyta</taxon>
        <taxon>Magnoliopsida</taxon>
        <taxon>eudicotyledons</taxon>
        <taxon>Gunneridae</taxon>
        <taxon>Pentapetalae</taxon>
        <taxon>asterids</taxon>
        <taxon>campanulids</taxon>
        <taxon>Asterales</taxon>
        <taxon>Asteraceae</taxon>
        <taxon>Asteroideae</taxon>
        <taxon>Anthemideae</taxon>
        <taxon>Artemisiinae</taxon>
        <taxon>Artemisia</taxon>
    </lineage>
</organism>
<dbReference type="InterPro" id="IPR042163">
    <property type="entry name" value="PHF12"/>
</dbReference>
<dbReference type="STRING" id="35608.A0A2U1P251"/>
<dbReference type="GO" id="GO:0005634">
    <property type="term" value="C:nucleus"/>
    <property type="evidence" value="ECO:0007669"/>
    <property type="project" value="TreeGrafter"/>
</dbReference>
<dbReference type="InterPro" id="IPR056511">
    <property type="entry name" value="IDM1_C"/>
</dbReference>
<dbReference type="PANTHER" id="PTHR46309">
    <property type="entry name" value="PHD FINGER PROTEIN 12"/>
    <property type="match status" value="1"/>
</dbReference>
<dbReference type="PANTHER" id="PTHR46309:SF1">
    <property type="entry name" value="PHD FINGER PROTEIN 12"/>
    <property type="match status" value="1"/>
</dbReference>
<proteinExistence type="predicted"/>
<accession>A0A2U1P251</accession>
<dbReference type="EMBL" id="PKPP01001797">
    <property type="protein sequence ID" value="PWA79845.1"/>
    <property type="molecule type" value="Genomic_DNA"/>
</dbReference>
<keyword evidence="3" id="KW-1185">Reference proteome</keyword>
<name>A0A2U1P251_ARTAN</name>
<sequence length="87" mass="10252">MEKDDKVISTATIRIHGNKLAEMPFVGTRIKYWGEGMCRRLLDSIENTPFQYGPSLVSIQKFSLRARLYFRNVFLKTRIRSSARFHR</sequence>
<dbReference type="InterPro" id="IPR016181">
    <property type="entry name" value="Acyl_CoA_acyltransferase"/>
</dbReference>
<evidence type="ECO:0000313" key="2">
    <source>
        <dbReference type="EMBL" id="PWA79845.1"/>
    </source>
</evidence>
<evidence type="ECO:0000313" key="3">
    <source>
        <dbReference type="Proteomes" id="UP000245207"/>
    </source>
</evidence>
<dbReference type="AlphaFoldDB" id="A0A2U1P251"/>
<reference evidence="2 3" key="1">
    <citation type="journal article" date="2018" name="Mol. Plant">
        <title>The genome of Artemisia annua provides insight into the evolution of Asteraceae family and artemisinin biosynthesis.</title>
        <authorList>
            <person name="Shen Q."/>
            <person name="Zhang L."/>
            <person name="Liao Z."/>
            <person name="Wang S."/>
            <person name="Yan T."/>
            <person name="Shi P."/>
            <person name="Liu M."/>
            <person name="Fu X."/>
            <person name="Pan Q."/>
            <person name="Wang Y."/>
            <person name="Lv Z."/>
            <person name="Lu X."/>
            <person name="Zhang F."/>
            <person name="Jiang W."/>
            <person name="Ma Y."/>
            <person name="Chen M."/>
            <person name="Hao X."/>
            <person name="Li L."/>
            <person name="Tang Y."/>
            <person name="Lv G."/>
            <person name="Zhou Y."/>
            <person name="Sun X."/>
            <person name="Brodelius P.E."/>
            <person name="Rose J.K.C."/>
            <person name="Tang K."/>
        </authorList>
    </citation>
    <scope>NUCLEOTIDE SEQUENCE [LARGE SCALE GENOMIC DNA]</scope>
    <source>
        <strain evidence="3">cv. Huhao1</strain>
        <tissue evidence="2">Leaf</tissue>
    </source>
</reference>
<dbReference type="Pfam" id="PF23209">
    <property type="entry name" value="IDM1_C"/>
    <property type="match status" value="1"/>
</dbReference>
<protein>
    <recommendedName>
        <fullName evidence="1">Increased DNA methylation 1 C-terminal domain-containing protein</fullName>
    </recommendedName>
</protein>
<gene>
    <name evidence="2" type="ORF">CTI12_AA202500</name>
</gene>
<dbReference type="Proteomes" id="UP000245207">
    <property type="component" value="Unassembled WGS sequence"/>
</dbReference>
<evidence type="ECO:0000259" key="1">
    <source>
        <dbReference type="Pfam" id="PF23209"/>
    </source>
</evidence>
<dbReference type="SUPFAM" id="SSF55729">
    <property type="entry name" value="Acyl-CoA N-acyltransferases (Nat)"/>
    <property type="match status" value="1"/>
</dbReference>
<feature type="domain" description="Increased DNA methylation 1 C-terminal" evidence="1">
    <location>
        <begin position="1"/>
        <end position="48"/>
    </location>
</feature>